<dbReference type="STRING" id="582667.SAMN05192568_105313"/>
<dbReference type="Proteomes" id="UP000199048">
    <property type="component" value="Unassembled WGS sequence"/>
</dbReference>
<gene>
    <name evidence="2" type="ORF">SAMN05192568_105313</name>
</gene>
<keyword evidence="1" id="KW-1133">Transmembrane helix</keyword>
<feature type="transmembrane region" description="Helical" evidence="1">
    <location>
        <begin position="77"/>
        <end position="98"/>
    </location>
</feature>
<evidence type="ECO:0000313" key="2">
    <source>
        <dbReference type="EMBL" id="SFM75429.1"/>
    </source>
</evidence>
<dbReference type="AlphaFoldDB" id="A0A1I4TFG2"/>
<reference evidence="3" key="1">
    <citation type="submission" date="2016-10" db="EMBL/GenBank/DDBJ databases">
        <authorList>
            <person name="Varghese N."/>
            <person name="Submissions S."/>
        </authorList>
    </citation>
    <scope>NUCLEOTIDE SEQUENCE [LARGE SCALE GENOMIC DNA]</scope>
    <source>
        <strain evidence="3">BL36</strain>
    </source>
</reference>
<proteinExistence type="predicted"/>
<keyword evidence="3" id="KW-1185">Reference proteome</keyword>
<dbReference type="RefSeq" id="WP_139234249.1">
    <property type="nucleotide sequence ID" value="NZ_FOTK01000053.1"/>
</dbReference>
<protein>
    <submittedName>
        <fullName evidence="2">Uncharacterized protein</fullName>
    </submittedName>
</protein>
<keyword evidence="1" id="KW-0812">Transmembrane</keyword>
<name>A0A1I4TFG2_9HYPH</name>
<organism evidence="2 3">
    <name type="scientific">Methylobacterium pseudosasicola</name>
    <dbReference type="NCBI Taxonomy" id="582667"/>
    <lineage>
        <taxon>Bacteria</taxon>
        <taxon>Pseudomonadati</taxon>
        <taxon>Pseudomonadota</taxon>
        <taxon>Alphaproteobacteria</taxon>
        <taxon>Hyphomicrobiales</taxon>
        <taxon>Methylobacteriaceae</taxon>
        <taxon>Methylobacterium</taxon>
    </lineage>
</organism>
<accession>A0A1I4TFG2</accession>
<evidence type="ECO:0000313" key="3">
    <source>
        <dbReference type="Proteomes" id="UP000199048"/>
    </source>
</evidence>
<evidence type="ECO:0000256" key="1">
    <source>
        <dbReference type="SAM" id="Phobius"/>
    </source>
</evidence>
<sequence length="105" mass="11140">MDSRVIVSLTQTAGIPGIAIGDTELVFTRAMPNEKSMPPARTIICRSCGETIRAGTTYCVACATRQADSDAATFDRWLAILFSGAGIVVLVLAAYIAARYLNILA</sequence>
<keyword evidence="1" id="KW-0472">Membrane</keyword>
<dbReference type="EMBL" id="FOTK01000053">
    <property type="protein sequence ID" value="SFM75429.1"/>
    <property type="molecule type" value="Genomic_DNA"/>
</dbReference>
<dbReference type="OrthoDB" id="8005923at2"/>